<feature type="compositionally biased region" description="Basic and acidic residues" evidence="1">
    <location>
        <begin position="620"/>
        <end position="636"/>
    </location>
</feature>
<feature type="compositionally biased region" description="Basic and acidic residues" evidence="1">
    <location>
        <begin position="1"/>
        <end position="43"/>
    </location>
</feature>
<feature type="compositionally biased region" description="Basic and acidic residues" evidence="1">
    <location>
        <begin position="438"/>
        <end position="448"/>
    </location>
</feature>
<dbReference type="Proteomes" id="UP000502823">
    <property type="component" value="Unassembled WGS sequence"/>
</dbReference>
<feature type="compositionally biased region" description="Basic and acidic residues" evidence="1">
    <location>
        <begin position="350"/>
        <end position="389"/>
    </location>
</feature>
<dbReference type="GO" id="GO:0030133">
    <property type="term" value="C:transport vesicle"/>
    <property type="evidence" value="ECO:0007669"/>
    <property type="project" value="InterPro"/>
</dbReference>
<feature type="compositionally biased region" description="Polar residues" evidence="1">
    <location>
        <begin position="593"/>
        <end position="606"/>
    </location>
</feature>
<feature type="region of interest" description="Disordered" evidence="1">
    <location>
        <begin position="1"/>
        <end position="116"/>
    </location>
</feature>
<reference evidence="4" key="1">
    <citation type="submission" date="2020-01" db="EMBL/GenBank/DDBJ databases">
        <title>Draft genome sequence of the Termite Coptotermes fromosanus.</title>
        <authorList>
            <person name="Itakura S."/>
            <person name="Yosikawa Y."/>
            <person name="Umezawa K."/>
        </authorList>
    </citation>
    <scope>NUCLEOTIDE SEQUENCE [LARGE SCALE GENOMIC DNA]</scope>
</reference>
<feature type="compositionally biased region" description="Low complexity" evidence="1">
    <location>
        <begin position="637"/>
        <end position="647"/>
    </location>
</feature>
<name>A0A6L2PPZ2_COPFO</name>
<evidence type="ECO:0000313" key="4">
    <source>
        <dbReference type="Proteomes" id="UP000502823"/>
    </source>
</evidence>
<proteinExistence type="predicted"/>
<feature type="compositionally biased region" description="Basic and acidic residues" evidence="1">
    <location>
        <begin position="211"/>
        <end position="220"/>
    </location>
</feature>
<protein>
    <submittedName>
        <fullName evidence="3">Uncharacterized protein</fullName>
    </submittedName>
</protein>
<feature type="compositionally biased region" description="Basic and acidic residues" evidence="1">
    <location>
        <begin position="760"/>
        <end position="770"/>
    </location>
</feature>
<feature type="compositionally biased region" description="Basic and acidic residues" evidence="1">
    <location>
        <begin position="60"/>
        <end position="107"/>
    </location>
</feature>
<feature type="compositionally biased region" description="Basic and acidic residues" evidence="1">
    <location>
        <begin position="708"/>
        <end position="717"/>
    </location>
</feature>
<feature type="region of interest" description="Disordered" evidence="1">
    <location>
        <begin position="350"/>
        <end position="538"/>
    </location>
</feature>
<evidence type="ECO:0000256" key="1">
    <source>
        <dbReference type="SAM" id="MobiDB-lite"/>
    </source>
</evidence>
<gene>
    <name evidence="3" type="ORF">Cfor_12382</name>
</gene>
<dbReference type="PANTHER" id="PTHR14796">
    <property type="entry name" value="NEURENSIN 1-RELATED"/>
    <property type="match status" value="1"/>
</dbReference>
<dbReference type="InParanoid" id="A0A6L2PPZ2"/>
<feature type="compositionally biased region" description="Basic and acidic residues" evidence="1">
    <location>
        <begin position="670"/>
        <end position="691"/>
    </location>
</feature>
<dbReference type="InterPro" id="IPR024883">
    <property type="entry name" value="Neurensin"/>
</dbReference>
<feature type="transmembrane region" description="Helical" evidence="2">
    <location>
        <begin position="953"/>
        <end position="978"/>
    </location>
</feature>
<feature type="transmembrane region" description="Helical" evidence="2">
    <location>
        <begin position="895"/>
        <end position="920"/>
    </location>
</feature>
<dbReference type="PANTHER" id="PTHR14796:SF3">
    <property type="entry name" value="NEURENSIN 1-LIKE-RELATED"/>
    <property type="match status" value="1"/>
</dbReference>
<feature type="region of interest" description="Disordered" evidence="1">
    <location>
        <begin position="206"/>
        <end position="241"/>
    </location>
</feature>
<comment type="caution">
    <text evidence="3">The sequence shown here is derived from an EMBL/GenBank/DDBJ whole genome shotgun (WGS) entry which is preliminary data.</text>
</comment>
<dbReference type="GO" id="GO:0043025">
    <property type="term" value="C:neuronal cell body"/>
    <property type="evidence" value="ECO:0007669"/>
    <property type="project" value="TreeGrafter"/>
</dbReference>
<evidence type="ECO:0000256" key="2">
    <source>
        <dbReference type="SAM" id="Phobius"/>
    </source>
</evidence>
<feature type="region of interest" description="Disordered" evidence="1">
    <location>
        <begin position="571"/>
        <end position="834"/>
    </location>
</feature>
<dbReference type="GO" id="GO:0043005">
    <property type="term" value="C:neuron projection"/>
    <property type="evidence" value="ECO:0007669"/>
    <property type="project" value="TreeGrafter"/>
</dbReference>
<dbReference type="Pfam" id="PF14927">
    <property type="entry name" value="Neurensin"/>
    <property type="match status" value="1"/>
</dbReference>
<dbReference type="AlphaFoldDB" id="A0A6L2PPZ2"/>
<accession>A0A6L2PPZ2</accession>
<feature type="compositionally biased region" description="Low complexity" evidence="1">
    <location>
        <begin position="784"/>
        <end position="794"/>
    </location>
</feature>
<feature type="compositionally biased region" description="Basic and acidic residues" evidence="1">
    <location>
        <begin position="583"/>
        <end position="592"/>
    </location>
</feature>
<feature type="compositionally biased region" description="Basic and acidic residues" evidence="1">
    <location>
        <begin position="726"/>
        <end position="743"/>
    </location>
</feature>
<feature type="compositionally biased region" description="Basic and acidic residues" evidence="1">
    <location>
        <begin position="228"/>
        <end position="240"/>
    </location>
</feature>
<feature type="compositionally biased region" description="Polar residues" evidence="1">
    <location>
        <begin position="698"/>
        <end position="707"/>
    </location>
</feature>
<dbReference type="OrthoDB" id="8197250at2759"/>
<keyword evidence="2" id="KW-0812">Transmembrane</keyword>
<keyword evidence="2" id="KW-0472">Membrane</keyword>
<feature type="compositionally biased region" description="Basic and acidic residues" evidence="1">
    <location>
        <begin position="648"/>
        <end position="659"/>
    </location>
</feature>
<keyword evidence="2" id="KW-1133">Transmembrane helix</keyword>
<feature type="compositionally biased region" description="Basic and acidic residues" evidence="1">
    <location>
        <begin position="505"/>
        <end position="520"/>
    </location>
</feature>
<sequence>MDEDKKSNENERKKNGRSEEKSHKKEGTVDRKEGLETTHKKEDDVEENCITETENGEDEDRGHPEQKENKTDDRMMKRTDGGEKDDEGKGVKNKEKEGKEDQVERVETSAIEEDTADCRDKAMKEVKREVCKNANGKSNESQKGREVLKVASNKAHDIEVQEMMNKNIEDLKKSSVEILPPEEGNLQLKVQDQKMCVNTQELVTNKHKSQKHSEAHHEIKLANGDQETSSKELRSKEQNKKINQATVTVKQPVAAGVGEMQVQNNTDKTVQIDSTGYVKENLTFFDNINKEIKEDLVTDIKKGELHTGNKDTKKQSKTEDRAVSTDKNLVQTITVVQECVNVTLESKEGKKTLRDNTKEREKLSATDWDKGEMETKSVSQERKSKDKAQEMSSGRGTTKLLVQGGTAAGKQGHEGKTIEEVKHETDNKVGEENNAQDLSHKKEGRNEYENVGQQKEQTGDKRQSDSSSKARSFIVKEAAESSTEKSVNNGRDGMRQKQICTSEETVVKSKEECNGKRSETLKSTVIPPAKASDDKDKLQDILSKTSDVTTTGRPICTVFQGTVPGHAKCEESIQRSEMMQSRHNQESNKVKADNSSSTETGINNQHKQLECKVQQSLQEEQVHVKQQRQEKQHTKLQEQIQKQQHAQNEQEQKQIEQRKQQKQKSAAQQNEKRKEKQQQEIEKGLQEEQTKQKSQTQVLIRQTQKQKTQNEKPEETQLHMQLQKQGEQRGQKEQNQTGKEKQSNEALQKCQKVKQSQQEWTHEKQPKLQQHEQQQPKHQKSKEQQQGQAGQEKQQMTEQQDEEQPKEQQKAQQPNQEQQHQQSEEGDSDGAAGCGGVQGRSCPIYFGVRSYLHQFYDSTPVKNSQPYQDYTEEDDFEYAVDPIKSRGCRKCCHGFWFRAGLWGGINLILVGVITLLVGYLTPQREMIVGHNNNLEIVDRMAIAFNRRLELCRLAGLAVFCCGGVVLLLTLLLSTFLHIGSHNNNNGYCCNENAYYGYVTTSLVEPFIAGPNQGSNAPAATDVKIPITGQIKSVQPTLWPDIATVKDGTLVTHMP</sequence>
<feature type="compositionally biased region" description="Low complexity" evidence="1">
    <location>
        <begin position="810"/>
        <end position="821"/>
    </location>
</feature>
<dbReference type="GO" id="GO:0007399">
    <property type="term" value="P:nervous system development"/>
    <property type="evidence" value="ECO:0007669"/>
    <property type="project" value="TreeGrafter"/>
</dbReference>
<feature type="compositionally biased region" description="Acidic residues" evidence="1">
    <location>
        <begin position="44"/>
        <end position="59"/>
    </location>
</feature>
<dbReference type="EMBL" id="BLKM01000376">
    <property type="protein sequence ID" value="GFG32555.1"/>
    <property type="molecule type" value="Genomic_DNA"/>
</dbReference>
<organism evidence="3 4">
    <name type="scientific">Coptotermes formosanus</name>
    <name type="common">Formosan subterranean termite</name>
    <dbReference type="NCBI Taxonomy" id="36987"/>
    <lineage>
        <taxon>Eukaryota</taxon>
        <taxon>Metazoa</taxon>
        <taxon>Ecdysozoa</taxon>
        <taxon>Arthropoda</taxon>
        <taxon>Hexapoda</taxon>
        <taxon>Insecta</taxon>
        <taxon>Pterygota</taxon>
        <taxon>Neoptera</taxon>
        <taxon>Polyneoptera</taxon>
        <taxon>Dictyoptera</taxon>
        <taxon>Blattodea</taxon>
        <taxon>Blattoidea</taxon>
        <taxon>Termitoidae</taxon>
        <taxon>Rhinotermitidae</taxon>
        <taxon>Coptotermes</taxon>
    </lineage>
</organism>
<evidence type="ECO:0000313" key="3">
    <source>
        <dbReference type="EMBL" id="GFG32555.1"/>
    </source>
</evidence>
<keyword evidence="4" id="KW-1185">Reference proteome</keyword>
<feature type="compositionally biased region" description="Basic and acidic residues" evidence="1">
    <location>
        <begin position="411"/>
        <end position="431"/>
    </location>
</feature>